<evidence type="ECO:0000256" key="1">
    <source>
        <dbReference type="SAM" id="MobiDB-lite"/>
    </source>
</evidence>
<comment type="caution">
    <text evidence="2">The sequence shown here is derived from an EMBL/GenBank/DDBJ whole genome shotgun (WGS) entry which is preliminary data.</text>
</comment>
<accession>A0ABQ5B6S8</accession>
<gene>
    <name evidence="2" type="ORF">Tco_0856550</name>
</gene>
<reference evidence="2" key="1">
    <citation type="journal article" date="2022" name="Int. J. Mol. Sci.">
        <title>Draft Genome of Tanacetum Coccineum: Genomic Comparison of Closely Related Tanacetum-Family Plants.</title>
        <authorList>
            <person name="Yamashiro T."/>
            <person name="Shiraishi A."/>
            <person name="Nakayama K."/>
            <person name="Satake H."/>
        </authorList>
    </citation>
    <scope>NUCLEOTIDE SEQUENCE</scope>
</reference>
<dbReference type="EMBL" id="BQNB010012912">
    <property type="protein sequence ID" value="GJT09508.1"/>
    <property type="molecule type" value="Genomic_DNA"/>
</dbReference>
<feature type="compositionally biased region" description="Acidic residues" evidence="1">
    <location>
        <begin position="16"/>
        <end position="29"/>
    </location>
</feature>
<feature type="compositionally biased region" description="Polar residues" evidence="1">
    <location>
        <begin position="1"/>
        <end position="15"/>
    </location>
</feature>
<feature type="region of interest" description="Disordered" evidence="1">
    <location>
        <begin position="1"/>
        <end position="30"/>
    </location>
</feature>
<dbReference type="Proteomes" id="UP001151760">
    <property type="component" value="Unassembled WGS sequence"/>
</dbReference>
<proteinExistence type="predicted"/>
<name>A0ABQ5B6S8_9ASTR</name>
<organism evidence="2 3">
    <name type="scientific">Tanacetum coccineum</name>
    <dbReference type="NCBI Taxonomy" id="301880"/>
    <lineage>
        <taxon>Eukaryota</taxon>
        <taxon>Viridiplantae</taxon>
        <taxon>Streptophyta</taxon>
        <taxon>Embryophyta</taxon>
        <taxon>Tracheophyta</taxon>
        <taxon>Spermatophyta</taxon>
        <taxon>Magnoliopsida</taxon>
        <taxon>eudicotyledons</taxon>
        <taxon>Gunneridae</taxon>
        <taxon>Pentapetalae</taxon>
        <taxon>asterids</taxon>
        <taxon>campanulids</taxon>
        <taxon>Asterales</taxon>
        <taxon>Asteraceae</taxon>
        <taxon>Asteroideae</taxon>
        <taxon>Anthemideae</taxon>
        <taxon>Anthemidinae</taxon>
        <taxon>Tanacetum</taxon>
    </lineage>
</organism>
<sequence>MTFSNPLFNSNNDFTPSDDESLSDEDVSEDNVMTYSNPLFEFDDEYISSDVNPLFDEVLKDIDCKVSYDSNLDESTFLVTPLSNSNEDEFSLLGFINEPPLEENDDLFDLESKENDWKKILYDAPIDDLINEDKDSLGS</sequence>
<protein>
    <submittedName>
        <fullName evidence="2">Uncharacterized protein</fullName>
    </submittedName>
</protein>
<evidence type="ECO:0000313" key="3">
    <source>
        <dbReference type="Proteomes" id="UP001151760"/>
    </source>
</evidence>
<keyword evidence="3" id="KW-1185">Reference proteome</keyword>
<reference evidence="2" key="2">
    <citation type="submission" date="2022-01" db="EMBL/GenBank/DDBJ databases">
        <authorList>
            <person name="Yamashiro T."/>
            <person name="Shiraishi A."/>
            <person name="Satake H."/>
            <person name="Nakayama K."/>
        </authorList>
    </citation>
    <scope>NUCLEOTIDE SEQUENCE</scope>
</reference>
<evidence type="ECO:0000313" key="2">
    <source>
        <dbReference type="EMBL" id="GJT09508.1"/>
    </source>
</evidence>